<feature type="region of interest" description="Disordered" evidence="1">
    <location>
        <begin position="98"/>
        <end position="119"/>
    </location>
</feature>
<sequence length="172" mass="18462">MDQFIGEIRLFAGNFAPRGWAFCEGQLIPISQNTALFSLLGVTYGGDGKTTFALPDFRGRAPMHAGSGSGLTPRQLGYRGGANTVTITTQQMPYHNHYAKASSSPTTSNPSEASWSNLGRGSSSLYSTTAPDVQMNIQNIGLTGGNQPHNNRQPYVGLNFIIALDGEFPHRP</sequence>
<dbReference type="SUPFAM" id="SSF88874">
    <property type="entry name" value="Receptor-binding domain of short tail fibre protein gp12"/>
    <property type="match status" value="1"/>
</dbReference>
<comment type="caution">
    <text evidence="3">The sequence shown here is derived from an EMBL/GenBank/DDBJ whole genome shotgun (WGS) entry which is preliminary data.</text>
</comment>
<dbReference type="InterPro" id="IPR037053">
    <property type="entry name" value="Phage_tail_collar_dom_sf"/>
</dbReference>
<dbReference type="Pfam" id="PF07484">
    <property type="entry name" value="Collar"/>
    <property type="match status" value="1"/>
</dbReference>
<dbReference type="RefSeq" id="WP_343796532.1">
    <property type="nucleotide sequence ID" value="NZ_BAAADJ010000006.1"/>
</dbReference>
<proteinExistence type="predicted"/>
<evidence type="ECO:0000313" key="4">
    <source>
        <dbReference type="Proteomes" id="UP001500782"/>
    </source>
</evidence>
<dbReference type="Gene3D" id="3.90.1340.10">
    <property type="entry name" value="Phage tail collar domain"/>
    <property type="match status" value="1"/>
</dbReference>
<evidence type="ECO:0000259" key="2">
    <source>
        <dbReference type="Pfam" id="PF07484"/>
    </source>
</evidence>
<protein>
    <submittedName>
        <fullName evidence="3">Tail fiber protein</fullName>
    </submittedName>
</protein>
<organism evidence="3 4">
    <name type="scientific">Bacillus carboniphilus</name>
    <dbReference type="NCBI Taxonomy" id="86663"/>
    <lineage>
        <taxon>Bacteria</taxon>
        <taxon>Bacillati</taxon>
        <taxon>Bacillota</taxon>
        <taxon>Bacilli</taxon>
        <taxon>Bacillales</taxon>
        <taxon>Bacillaceae</taxon>
        <taxon>Bacillus</taxon>
    </lineage>
</organism>
<dbReference type="Proteomes" id="UP001500782">
    <property type="component" value="Unassembled WGS sequence"/>
</dbReference>
<evidence type="ECO:0000256" key="1">
    <source>
        <dbReference type="SAM" id="MobiDB-lite"/>
    </source>
</evidence>
<dbReference type="EMBL" id="BAAADJ010000006">
    <property type="protein sequence ID" value="GAA0319595.1"/>
    <property type="molecule type" value="Genomic_DNA"/>
</dbReference>
<keyword evidence="4" id="KW-1185">Reference proteome</keyword>
<feature type="domain" description="Phage tail collar" evidence="2">
    <location>
        <begin position="6"/>
        <end position="62"/>
    </location>
</feature>
<name>A0ABN0VXB0_9BACI</name>
<dbReference type="InterPro" id="IPR011083">
    <property type="entry name" value="Phage_tail_collar_dom"/>
</dbReference>
<accession>A0ABN0VXB0</accession>
<feature type="compositionally biased region" description="Polar residues" evidence="1">
    <location>
        <begin position="101"/>
        <end position="119"/>
    </location>
</feature>
<evidence type="ECO:0000313" key="3">
    <source>
        <dbReference type="EMBL" id="GAA0319595.1"/>
    </source>
</evidence>
<gene>
    <name evidence="3" type="ORF">GCM10008967_07660</name>
</gene>
<reference evidence="3 4" key="1">
    <citation type="journal article" date="2019" name="Int. J. Syst. Evol. Microbiol.">
        <title>The Global Catalogue of Microorganisms (GCM) 10K type strain sequencing project: providing services to taxonomists for standard genome sequencing and annotation.</title>
        <authorList>
            <consortium name="The Broad Institute Genomics Platform"/>
            <consortium name="The Broad Institute Genome Sequencing Center for Infectious Disease"/>
            <person name="Wu L."/>
            <person name="Ma J."/>
        </authorList>
    </citation>
    <scope>NUCLEOTIDE SEQUENCE [LARGE SCALE GENOMIC DNA]</scope>
    <source>
        <strain evidence="3 4">JCM 9731</strain>
    </source>
</reference>